<dbReference type="OrthoDB" id="6079689at2759"/>
<keyword evidence="7" id="KW-1185">Reference proteome</keyword>
<dbReference type="PANTHER" id="PTHR10060">
    <property type="entry name" value="TATD FAMILY DEOXYRIBONUCLEASE"/>
    <property type="match status" value="1"/>
</dbReference>
<evidence type="ECO:0000313" key="6">
    <source>
        <dbReference type="EMBL" id="KDN40360.1"/>
    </source>
</evidence>
<dbReference type="InterPro" id="IPR050891">
    <property type="entry name" value="TatD-type_Hydrolase"/>
</dbReference>
<sequence length="318" mass="34431">MGVTTAHSRDRLFANSASSSAAGSVGVRRSPAPIIDIGVNLAAKAYSPSALPAIFSRAAEAGVTHFLITGTSLRGSKDSIALCKAFSPGGQRHAEAGGVKVAATAGVHPHDAQRAASQKGWVAHLRTMIEENTHCVMAIGECGLDYNRMFSPKQVQLDVFRAQMTLAAQVRLPVFLHCRDAFEDFAAILAEPEYASIIKVVHCHTDSDAKHLDTLLQLGVYVGITGWITDDRRGRELAEIVGRIPLEKLMIETDAPYLLPRNMPRPWPSNNEPAYLPWVLKKVAECYGISEVEVANATTHNAKTVFKPRPRQSAAPPH</sequence>
<dbReference type="InParanoid" id="A0A066VP94"/>
<evidence type="ECO:0000313" key="7">
    <source>
        <dbReference type="Proteomes" id="UP000027361"/>
    </source>
</evidence>
<keyword evidence="3 5" id="KW-0479">Metal-binding</keyword>
<feature type="binding site" evidence="5">
    <location>
        <position position="177"/>
    </location>
    <ligand>
        <name>a divalent metal cation</name>
        <dbReference type="ChEBI" id="CHEBI:60240"/>
        <label>2</label>
    </ligand>
</feature>
<evidence type="ECO:0000256" key="3">
    <source>
        <dbReference type="ARBA" id="ARBA00022723"/>
    </source>
</evidence>
<dbReference type="PIRSF" id="PIRSF005902">
    <property type="entry name" value="DNase_TatD"/>
    <property type="match status" value="1"/>
</dbReference>
<dbReference type="FunFam" id="3.20.20.140:FF:000005">
    <property type="entry name" value="TatD family hydrolase"/>
    <property type="match status" value="1"/>
</dbReference>
<dbReference type="GO" id="GO:0046872">
    <property type="term" value="F:metal ion binding"/>
    <property type="evidence" value="ECO:0007669"/>
    <property type="project" value="UniProtKB-KW"/>
</dbReference>
<dbReference type="GO" id="GO:0005829">
    <property type="term" value="C:cytosol"/>
    <property type="evidence" value="ECO:0007669"/>
    <property type="project" value="TreeGrafter"/>
</dbReference>
<dbReference type="PROSITE" id="PS01090">
    <property type="entry name" value="TATD_2"/>
    <property type="match status" value="1"/>
</dbReference>
<keyword evidence="2" id="KW-0540">Nuclease</keyword>
<keyword evidence="4" id="KW-0378">Hydrolase</keyword>
<proteinExistence type="inferred from homology"/>
<dbReference type="Pfam" id="PF01026">
    <property type="entry name" value="TatD_DNase"/>
    <property type="match status" value="1"/>
</dbReference>
<dbReference type="InterPro" id="IPR032466">
    <property type="entry name" value="Metal_Hydrolase"/>
</dbReference>
<name>A0A066VP94_TILAU</name>
<evidence type="ECO:0000256" key="5">
    <source>
        <dbReference type="PIRSR" id="PIRSR005902-1"/>
    </source>
</evidence>
<organism evidence="6 7">
    <name type="scientific">Tilletiaria anomala (strain ATCC 24038 / CBS 436.72 / UBC 951)</name>
    <dbReference type="NCBI Taxonomy" id="1037660"/>
    <lineage>
        <taxon>Eukaryota</taxon>
        <taxon>Fungi</taxon>
        <taxon>Dikarya</taxon>
        <taxon>Basidiomycota</taxon>
        <taxon>Ustilaginomycotina</taxon>
        <taxon>Exobasidiomycetes</taxon>
        <taxon>Georgefischeriales</taxon>
        <taxon>Tilletiariaceae</taxon>
        <taxon>Tilletiaria</taxon>
    </lineage>
</organism>
<comment type="similarity">
    <text evidence="1">Belongs to the metallo-dependent hydrolases superfamily. TatD-type hydrolase family.</text>
</comment>
<dbReference type="STRING" id="1037660.A0A066VP94"/>
<dbReference type="SUPFAM" id="SSF51556">
    <property type="entry name" value="Metallo-dependent hydrolases"/>
    <property type="match status" value="1"/>
</dbReference>
<comment type="caution">
    <text evidence="6">The sequence shown here is derived from an EMBL/GenBank/DDBJ whole genome shotgun (WGS) entry which is preliminary data.</text>
</comment>
<gene>
    <name evidence="6" type="ORF">K437DRAFT_258700</name>
</gene>
<evidence type="ECO:0008006" key="8">
    <source>
        <dbReference type="Google" id="ProtNLM"/>
    </source>
</evidence>
<dbReference type="PANTHER" id="PTHR10060:SF15">
    <property type="entry name" value="DEOXYRIBONUCLEASE TATDN1"/>
    <property type="match status" value="1"/>
</dbReference>
<feature type="binding site" evidence="5">
    <location>
        <position position="141"/>
    </location>
    <ligand>
        <name>a divalent metal cation</name>
        <dbReference type="ChEBI" id="CHEBI:60240"/>
        <label>1</label>
    </ligand>
</feature>
<dbReference type="HOGENOM" id="CLU_031506_1_2_1"/>
<dbReference type="RefSeq" id="XP_013241371.1">
    <property type="nucleotide sequence ID" value="XM_013385917.1"/>
</dbReference>
<dbReference type="GO" id="GO:0008310">
    <property type="term" value="F:single-stranded DNA 3'-5' DNA exonuclease activity"/>
    <property type="evidence" value="ECO:0007669"/>
    <property type="project" value="TreeGrafter"/>
</dbReference>
<feature type="binding site" evidence="5">
    <location>
        <position position="202"/>
    </location>
    <ligand>
        <name>a divalent metal cation</name>
        <dbReference type="ChEBI" id="CHEBI:60240"/>
        <label>2</label>
    </ligand>
</feature>
<feature type="binding site" evidence="5">
    <location>
        <position position="254"/>
    </location>
    <ligand>
        <name>a divalent metal cation</name>
        <dbReference type="ChEBI" id="CHEBI:60240"/>
        <label>1</label>
    </ligand>
</feature>
<dbReference type="GeneID" id="25265051"/>
<dbReference type="InterPro" id="IPR018228">
    <property type="entry name" value="DNase_TatD-rel_CS"/>
</dbReference>
<evidence type="ECO:0000256" key="2">
    <source>
        <dbReference type="ARBA" id="ARBA00022722"/>
    </source>
</evidence>
<protein>
    <recommendedName>
        <fullName evidence="8">Mg-dependent DNase</fullName>
    </recommendedName>
</protein>
<dbReference type="EMBL" id="JMSN01000092">
    <property type="protein sequence ID" value="KDN40360.1"/>
    <property type="molecule type" value="Genomic_DNA"/>
</dbReference>
<accession>A0A066VP94</accession>
<dbReference type="AlphaFoldDB" id="A0A066VP94"/>
<dbReference type="Gene3D" id="3.20.20.140">
    <property type="entry name" value="Metal-dependent hydrolases"/>
    <property type="match status" value="1"/>
</dbReference>
<dbReference type="CDD" id="cd01310">
    <property type="entry name" value="TatD_DNAse"/>
    <property type="match status" value="1"/>
</dbReference>
<reference evidence="6 7" key="1">
    <citation type="submission" date="2014-05" db="EMBL/GenBank/DDBJ databases">
        <title>Draft genome sequence of a rare smut relative, Tilletiaria anomala UBC 951.</title>
        <authorList>
            <consortium name="DOE Joint Genome Institute"/>
            <person name="Toome M."/>
            <person name="Kuo A."/>
            <person name="Henrissat B."/>
            <person name="Lipzen A."/>
            <person name="Tritt A."/>
            <person name="Yoshinaga Y."/>
            <person name="Zane M."/>
            <person name="Barry K."/>
            <person name="Grigoriev I.V."/>
            <person name="Spatafora J.W."/>
            <person name="Aimea M.C."/>
        </authorList>
    </citation>
    <scope>NUCLEOTIDE SEQUENCE [LARGE SCALE GENOMIC DNA]</scope>
    <source>
        <strain evidence="6 7">UBC 951</strain>
    </source>
</reference>
<dbReference type="Proteomes" id="UP000027361">
    <property type="component" value="Unassembled WGS sequence"/>
</dbReference>
<evidence type="ECO:0000256" key="4">
    <source>
        <dbReference type="ARBA" id="ARBA00022801"/>
    </source>
</evidence>
<evidence type="ECO:0000256" key="1">
    <source>
        <dbReference type="ARBA" id="ARBA00009275"/>
    </source>
</evidence>
<dbReference type="InterPro" id="IPR001130">
    <property type="entry name" value="TatD-like"/>
</dbReference>